<dbReference type="SUPFAM" id="SSF46785">
    <property type="entry name" value="Winged helix' DNA-binding domain"/>
    <property type="match status" value="1"/>
</dbReference>
<evidence type="ECO:0000313" key="6">
    <source>
        <dbReference type="EMBL" id="WFP15932.1"/>
    </source>
</evidence>
<dbReference type="RefSeq" id="WP_278157067.1">
    <property type="nucleotide sequence ID" value="NZ_CP121252.1"/>
</dbReference>
<dbReference type="PRINTS" id="PR00035">
    <property type="entry name" value="HTHGNTR"/>
</dbReference>
<dbReference type="InterPro" id="IPR000524">
    <property type="entry name" value="Tscrpt_reg_HTH_GntR"/>
</dbReference>
<dbReference type="InterPro" id="IPR036390">
    <property type="entry name" value="WH_DNA-bd_sf"/>
</dbReference>
<evidence type="ECO:0000256" key="1">
    <source>
        <dbReference type="ARBA" id="ARBA00023015"/>
    </source>
</evidence>
<keyword evidence="2" id="KW-0238">DNA-binding</keyword>
<feature type="domain" description="HTH gntR-type" evidence="5">
    <location>
        <begin position="19"/>
        <end position="87"/>
    </location>
</feature>
<evidence type="ECO:0000313" key="7">
    <source>
        <dbReference type="Proteomes" id="UP001219037"/>
    </source>
</evidence>
<dbReference type="InterPro" id="IPR036388">
    <property type="entry name" value="WH-like_DNA-bd_sf"/>
</dbReference>
<organism evidence="6 7">
    <name type="scientific">Citricoccus muralis</name>
    <dbReference type="NCBI Taxonomy" id="169134"/>
    <lineage>
        <taxon>Bacteria</taxon>
        <taxon>Bacillati</taxon>
        <taxon>Actinomycetota</taxon>
        <taxon>Actinomycetes</taxon>
        <taxon>Micrococcales</taxon>
        <taxon>Micrococcaceae</taxon>
        <taxon>Citricoccus</taxon>
    </lineage>
</organism>
<evidence type="ECO:0000256" key="2">
    <source>
        <dbReference type="ARBA" id="ARBA00023125"/>
    </source>
</evidence>
<dbReference type="PANTHER" id="PTHR43537:SF47">
    <property type="entry name" value="REGULATORY PROTEIN GNTR HTH"/>
    <property type="match status" value="1"/>
</dbReference>
<feature type="region of interest" description="Disordered" evidence="4">
    <location>
        <begin position="1"/>
        <end position="22"/>
    </location>
</feature>
<dbReference type="EMBL" id="CP121252">
    <property type="protein sequence ID" value="WFP15932.1"/>
    <property type="molecule type" value="Genomic_DNA"/>
</dbReference>
<reference evidence="6 7" key="1">
    <citation type="submission" date="2023-04" db="EMBL/GenBank/DDBJ databases">
        <title>Funneling lignin-derived compounds into biodiesel using alkali-halophilic Citricoccus sp. P2.</title>
        <authorList>
            <person name="Luo C.-B."/>
        </authorList>
    </citation>
    <scope>NUCLEOTIDE SEQUENCE [LARGE SCALE GENOMIC DNA]</scope>
    <source>
        <strain evidence="6 7">P2</strain>
    </source>
</reference>
<evidence type="ECO:0000256" key="4">
    <source>
        <dbReference type="SAM" id="MobiDB-lite"/>
    </source>
</evidence>
<keyword evidence="7" id="KW-1185">Reference proteome</keyword>
<gene>
    <name evidence="6" type="ORF">P8192_11080</name>
</gene>
<evidence type="ECO:0000256" key="3">
    <source>
        <dbReference type="ARBA" id="ARBA00023163"/>
    </source>
</evidence>
<dbReference type="Gene3D" id="1.10.10.10">
    <property type="entry name" value="Winged helix-like DNA-binding domain superfamily/Winged helix DNA-binding domain"/>
    <property type="match status" value="1"/>
</dbReference>
<protein>
    <submittedName>
        <fullName evidence="6">GntR family transcriptional regulator</fullName>
    </submittedName>
</protein>
<evidence type="ECO:0000259" key="5">
    <source>
        <dbReference type="PROSITE" id="PS50949"/>
    </source>
</evidence>
<proteinExistence type="predicted"/>
<dbReference type="PANTHER" id="PTHR43537">
    <property type="entry name" value="TRANSCRIPTIONAL REGULATOR, GNTR FAMILY"/>
    <property type="match status" value="1"/>
</dbReference>
<keyword evidence="1" id="KW-0805">Transcription regulation</keyword>
<dbReference type="SMART" id="SM00345">
    <property type="entry name" value="HTH_GNTR"/>
    <property type="match status" value="1"/>
</dbReference>
<name>A0ABY8H5K3_9MICC</name>
<accession>A0ABY8H5K3</accession>
<dbReference type="Proteomes" id="UP001219037">
    <property type="component" value="Chromosome"/>
</dbReference>
<keyword evidence="3" id="KW-0804">Transcription</keyword>
<dbReference type="CDD" id="cd07377">
    <property type="entry name" value="WHTH_GntR"/>
    <property type="match status" value="1"/>
</dbReference>
<dbReference type="PROSITE" id="PS50949">
    <property type="entry name" value="HTH_GNTR"/>
    <property type="match status" value="1"/>
</dbReference>
<dbReference type="Pfam" id="PF00392">
    <property type="entry name" value="GntR"/>
    <property type="match status" value="1"/>
</dbReference>
<sequence>MRRERRAGSTHSAVHGPTRSRSEEMLRYLRSQVVSGSWPVGSRIPTEPELRETLQVGRSAVREAVQSLVALGVLEPQVSRGTFVRAQTPSGRLLTDYSGALSAAMMNLPTPGQFHRAVVAAARLSAEHVDHDLVVSAPQEESGTSE</sequence>